<protein>
    <recommendedName>
        <fullName evidence="4">PknH-like extracellular domain-containing protein</fullName>
    </recommendedName>
</protein>
<feature type="signal peptide" evidence="1">
    <location>
        <begin position="1"/>
        <end position="23"/>
    </location>
</feature>
<evidence type="ECO:0000256" key="1">
    <source>
        <dbReference type="SAM" id="SignalP"/>
    </source>
</evidence>
<dbReference type="Proteomes" id="UP000265768">
    <property type="component" value="Unassembled WGS sequence"/>
</dbReference>
<evidence type="ECO:0000313" key="2">
    <source>
        <dbReference type="EMBL" id="RJL25178.1"/>
    </source>
</evidence>
<dbReference type="RefSeq" id="WP_119929538.1">
    <property type="nucleotide sequence ID" value="NZ_QZEY01000013.1"/>
</dbReference>
<organism evidence="2 3">
    <name type="scientific">Bailinhaonella thermotolerans</name>
    <dbReference type="NCBI Taxonomy" id="1070861"/>
    <lineage>
        <taxon>Bacteria</taxon>
        <taxon>Bacillati</taxon>
        <taxon>Actinomycetota</taxon>
        <taxon>Actinomycetes</taxon>
        <taxon>Streptosporangiales</taxon>
        <taxon>Streptosporangiaceae</taxon>
        <taxon>Bailinhaonella</taxon>
    </lineage>
</organism>
<dbReference type="EMBL" id="QZEY01000013">
    <property type="protein sequence ID" value="RJL25178.1"/>
    <property type="molecule type" value="Genomic_DNA"/>
</dbReference>
<proteinExistence type="predicted"/>
<dbReference type="AlphaFoldDB" id="A0A3A4AUQ4"/>
<accession>A0A3A4AUQ4</accession>
<comment type="caution">
    <text evidence="2">The sequence shown here is derived from an EMBL/GenBank/DDBJ whole genome shotgun (WGS) entry which is preliminary data.</text>
</comment>
<keyword evidence="1" id="KW-0732">Signal</keyword>
<dbReference type="OrthoDB" id="3532729at2"/>
<feature type="chain" id="PRO_5017438968" description="PknH-like extracellular domain-containing protein" evidence="1">
    <location>
        <begin position="24"/>
        <end position="239"/>
    </location>
</feature>
<gene>
    <name evidence="2" type="ORF">D5H75_28015</name>
</gene>
<evidence type="ECO:0000313" key="3">
    <source>
        <dbReference type="Proteomes" id="UP000265768"/>
    </source>
</evidence>
<keyword evidence="3" id="KW-1185">Reference proteome</keyword>
<reference evidence="2 3" key="1">
    <citation type="submission" date="2018-09" db="EMBL/GenBank/DDBJ databases">
        <title>YIM 75507 draft genome.</title>
        <authorList>
            <person name="Tang S."/>
            <person name="Feng Y."/>
        </authorList>
    </citation>
    <scope>NUCLEOTIDE SEQUENCE [LARGE SCALE GENOMIC DNA]</scope>
    <source>
        <strain evidence="2 3">YIM 75507</strain>
    </source>
</reference>
<evidence type="ECO:0008006" key="4">
    <source>
        <dbReference type="Google" id="ProtNLM"/>
    </source>
</evidence>
<name>A0A3A4AUQ4_9ACTN</name>
<sequence>MIRTILATTAAAAVAVAATPATAATGPSAGPLSGAAAVPYGVAAAPAVPYGVSAGAPVTTIPKDFLLLERKSRKPVKYPDEQRWARSSRTGEPLLLKPCGERNAPGAAGRAAARSLYFTEPTVLQGEQLVVYRNEGAARAAMDDLRAKLRSCSKRGSYHFTASRLRLGDEAVRVVGQTWRGRNKPGVGGERHIVVRRGSAIAVYGMYAEYGRPGDAEFRWHQRLASRMARKLCRYDGGC</sequence>